<keyword evidence="2" id="KW-1185">Reference proteome</keyword>
<accession>A0AAV7IAA1</accession>
<sequence>MRIIPGKKKDSFLLFHNGYKYARDYDSDYIYRCSKRKTYVCSARVKFVIDVFSTDDMKSVTDDHFEIIGSHEDMPDHTISEWLDMIDTMKERCRTSHDQLIDIFNDVCREESAKNRPPIVIPKTLLELSQSLNATSVIKVYLVAGRSSVLIFTSDKLLTGFAKSNELFTDGTFSYHAGAIILTENQDTGTYVTIFNWLTSNVEVLKEKEISWLFFSFCADEGMNYSRLDKGLPTKKHTPQYLIDRCNYIRKTQDDLDHG</sequence>
<gene>
    <name evidence="1" type="ORF">KQX54_012691</name>
</gene>
<proteinExistence type="predicted"/>
<evidence type="ECO:0000313" key="1">
    <source>
        <dbReference type="EMBL" id="KAH0549695.1"/>
    </source>
</evidence>
<name>A0AAV7IAA1_COTGL</name>
<dbReference type="EMBL" id="JAHXZJ010001864">
    <property type="protein sequence ID" value="KAH0549695.1"/>
    <property type="molecule type" value="Genomic_DNA"/>
</dbReference>
<organism evidence="1 2">
    <name type="scientific">Cotesia glomerata</name>
    <name type="common">Lepidopteran parasitic wasp</name>
    <name type="synonym">Apanteles glomeratus</name>
    <dbReference type="NCBI Taxonomy" id="32391"/>
    <lineage>
        <taxon>Eukaryota</taxon>
        <taxon>Metazoa</taxon>
        <taxon>Ecdysozoa</taxon>
        <taxon>Arthropoda</taxon>
        <taxon>Hexapoda</taxon>
        <taxon>Insecta</taxon>
        <taxon>Pterygota</taxon>
        <taxon>Neoptera</taxon>
        <taxon>Endopterygota</taxon>
        <taxon>Hymenoptera</taxon>
        <taxon>Apocrita</taxon>
        <taxon>Ichneumonoidea</taxon>
        <taxon>Braconidae</taxon>
        <taxon>Microgastrinae</taxon>
        <taxon>Cotesia</taxon>
    </lineage>
</organism>
<dbReference type="Proteomes" id="UP000826195">
    <property type="component" value="Unassembled WGS sequence"/>
</dbReference>
<protein>
    <recommendedName>
        <fullName evidence="3">FLYWCH-type domain-containing protein</fullName>
    </recommendedName>
</protein>
<dbReference type="Gene3D" id="2.20.25.240">
    <property type="match status" value="1"/>
</dbReference>
<evidence type="ECO:0000313" key="2">
    <source>
        <dbReference type="Proteomes" id="UP000826195"/>
    </source>
</evidence>
<evidence type="ECO:0008006" key="3">
    <source>
        <dbReference type="Google" id="ProtNLM"/>
    </source>
</evidence>
<reference evidence="1 2" key="1">
    <citation type="journal article" date="2021" name="J. Hered.">
        <title>A chromosome-level genome assembly of the parasitoid wasp, Cotesia glomerata (Hymenoptera: Braconidae).</title>
        <authorList>
            <person name="Pinto B.J."/>
            <person name="Weis J.J."/>
            <person name="Gamble T."/>
            <person name="Ode P.J."/>
            <person name="Paul R."/>
            <person name="Zaspel J.M."/>
        </authorList>
    </citation>
    <scope>NUCLEOTIDE SEQUENCE [LARGE SCALE GENOMIC DNA]</scope>
    <source>
        <strain evidence="1">CgM1</strain>
    </source>
</reference>
<comment type="caution">
    <text evidence="1">The sequence shown here is derived from an EMBL/GenBank/DDBJ whole genome shotgun (WGS) entry which is preliminary data.</text>
</comment>
<dbReference type="AlphaFoldDB" id="A0AAV7IAA1"/>